<keyword evidence="1" id="KW-1133">Transmembrane helix</keyword>
<organism evidence="2 3">
    <name type="scientific">Hydnum rufescens UP504</name>
    <dbReference type="NCBI Taxonomy" id="1448309"/>
    <lineage>
        <taxon>Eukaryota</taxon>
        <taxon>Fungi</taxon>
        <taxon>Dikarya</taxon>
        <taxon>Basidiomycota</taxon>
        <taxon>Agaricomycotina</taxon>
        <taxon>Agaricomycetes</taxon>
        <taxon>Cantharellales</taxon>
        <taxon>Hydnaceae</taxon>
        <taxon>Hydnum</taxon>
    </lineage>
</organism>
<feature type="transmembrane region" description="Helical" evidence="1">
    <location>
        <begin position="26"/>
        <end position="47"/>
    </location>
</feature>
<evidence type="ECO:0000313" key="2">
    <source>
        <dbReference type="EMBL" id="KAF9509832.1"/>
    </source>
</evidence>
<keyword evidence="1" id="KW-0472">Membrane</keyword>
<sequence length="103" mass="10851">MRGDKCLEVLIKTILENTALGLTLEYSFFITLILWQCLLLNALVSSLPPFTKGVIVILAIIGISLIIIALVLSGLDQQAMGLGSQPVAALAPLSAPVIPSLPV</sequence>
<comment type="caution">
    <text evidence="2">The sequence shown here is derived from an EMBL/GenBank/DDBJ whole genome shotgun (WGS) entry which is preliminary data.</text>
</comment>
<accession>A0A9P6AQ13</accession>
<evidence type="ECO:0000256" key="1">
    <source>
        <dbReference type="SAM" id="Phobius"/>
    </source>
</evidence>
<keyword evidence="1" id="KW-0812">Transmembrane</keyword>
<feature type="transmembrane region" description="Helical" evidence="1">
    <location>
        <begin position="54"/>
        <end position="75"/>
    </location>
</feature>
<dbReference type="EMBL" id="MU129027">
    <property type="protein sequence ID" value="KAF9509832.1"/>
    <property type="molecule type" value="Genomic_DNA"/>
</dbReference>
<dbReference type="AlphaFoldDB" id="A0A9P6AQ13"/>
<proteinExistence type="predicted"/>
<dbReference type="Proteomes" id="UP000886523">
    <property type="component" value="Unassembled WGS sequence"/>
</dbReference>
<gene>
    <name evidence="2" type="ORF">BS47DRAFT_1396466</name>
</gene>
<name>A0A9P6AQ13_9AGAM</name>
<protein>
    <submittedName>
        <fullName evidence="2">Uncharacterized protein</fullName>
    </submittedName>
</protein>
<evidence type="ECO:0000313" key="3">
    <source>
        <dbReference type="Proteomes" id="UP000886523"/>
    </source>
</evidence>
<reference evidence="2" key="1">
    <citation type="journal article" date="2020" name="Nat. Commun.">
        <title>Large-scale genome sequencing of mycorrhizal fungi provides insights into the early evolution of symbiotic traits.</title>
        <authorList>
            <person name="Miyauchi S."/>
            <person name="Kiss E."/>
            <person name="Kuo A."/>
            <person name="Drula E."/>
            <person name="Kohler A."/>
            <person name="Sanchez-Garcia M."/>
            <person name="Morin E."/>
            <person name="Andreopoulos B."/>
            <person name="Barry K.W."/>
            <person name="Bonito G."/>
            <person name="Buee M."/>
            <person name="Carver A."/>
            <person name="Chen C."/>
            <person name="Cichocki N."/>
            <person name="Clum A."/>
            <person name="Culley D."/>
            <person name="Crous P.W."/>
            <person name="Fauchery L."/>
            <person name="Girlanda M."/>
            <person name="Hayes R.D."/>
            <person name="Keri Z."/>
            <person name="LaButti K."/>
            <person name="Lipzen A."/>
            <person name="Lombard V."/>
            <person name="Magnuson J."/>
            <person name="Maillard F."/>
            <person name="Murat C."/>
            <person name="Nolan M."/>
            <person name="Ohm R.A."/>
            <person name="Pangilinan J."/>
            <person name="Pereira M.F."/>
            <person name="Perotto S."/>
            <person name="Peter M."/>
            <person name="Pfister S."/>
            <person name="Riley R."/>
            <person name="Sitrit Y."/>
            <person name="Stielow J.B."/>
            <person name="Szollosi G."/>
            <person name="Zifcakova L."/>
            <person name="Stursova M."/>
            <person name="Spatafora J.W."/>
            <person name="Tedersoo L."/>
            <person name="Vaario L.M."/>
            <person name="Yamada A."/>
            <person name="Yan M."/>
            <person name="Wang P."/>
            <person name="Xu J."/>
            <person name="Bruns T."/>
            <person name="Baldrian P."/>
            <person name="Vilgalys R."/>
            <person name="Dunand C."/>
            <person name="Henrissat B."/>
            <person name="Grigoriev I.V."/>
            <person name="Hibbett D."/>
            <person name="Nagy L.G."/>
            <person name="Martin F.M."/>
        </authorList>
    </citation>
    <scope>NUCLEOTIDE SEQUENCE</scope>
    <source>
        <strain evidence="2">UP504</strain>
    </source>
</reference>
<keyword evidence="3" id="KW-1185">Reference proteome</keyword>